<sequence length="455" mass="50722">MPNKHADGHKTQLSLKSRFLWAATLWVSIMVVSAGYLIPSLVKNYLVESTQDQMRLALDEITANLNTDKQGNLLLSHRLSDPRYSQPYSGYYWSVSLNKDQLRSRSLWDKTLRTDTSGLKPVVKGARGEPLLTLSRTIYLPNVAHGIHITVGIDQAPMQSTLQQIMGQLWTILGLLFFGILLFVSIQVSWSLLPLKRMQRELAALRNGEQSSLNNRYPQEVSPLADDLNALLFHYQELLERARNQSGNLSHALKTPLSVLKNDVAQLNPEDSARLAEPLKQIQAQIDYHLGRARMAGSSNILSVRTNPCSRVDAIAMAFDKVYVTRDITLVNELDSDLYIAVEGSDFDEMAGNLLENAYKWSTSLIRVYTENEHDGWIDLCIEDNGSGIEPALMKQAVQRGVRLDETTPGTGLGLNIVSEMAHSYRGELRLEPGHLGGLKACLRFKIAAATTLPS</sequence>
<evidence type="ECO:0000256" key="9">
    <source>
        <dbReference type="ARBA" id="ARBA00023012"/>
    </source>
</evidence>
<evidence type="ECO:0000256" key="6">
    <source>
        <dbReference type="ARBA" id="ARBA00022692"/>
    </source>
</evidence>
<evidence type="ECO:0000256" key="10">
    <source>
        <dbReference type="ARBA" id="ARBA00023136"/>
    </source>
</evidence>
<dbReference type="InterPro" id="IPR005467">
    <property type="entry name" value="His_kinase_dom"/>
</dbReference>
<dbReference type="RefSeq" id="WP_123016018.1">
    <property type="nucleotide sequence ID" value="NZ_AP024911.1"/>
</dbReference>
<dbReference type="PROSITE" id="PS50885">
    <property type="entry name" value="HAMP"/>
    <property type="match status" value="1"/>
</dbReference>
<dbReference type="PANTHER" id="PTHR45436:SF5">
    <property type="entry name" value="SENSOR HISTIDINE KINASE TRCS"/>
    <property type="match status" value="1"/>
</dbReference>
<evidence type="ECO:0000259" key="12">
    <source>
        <dbReference type="PROSITE" id="PS50109"/>
    </source>
</evidence>
<feature type="transmembrane region" description="Helical" evidence="11">
    <location>
        <begin position="20"/>
        <end position="38"/>
    </location>
</feature>
<dbReference type="InterPro" id="IPR036890">
    <property type="entry name" value="HATPase_C_sf"/>
</dbReference>
<evidence type="ECO:0000256" key="1">
    <source>
        <dbReference type="ARBA" id="ARBA00000085"/>
    </source>
</evidence>
<evidence type="ECO:0000259" key="13">
    <source>
        <dbReference type="PROSITE" id="PS50885"/>
    </source>
</evidence>
<comment type="caution">
    <text evidence="14">The sequence shown here is derived from an EMBL/GenBank/DDBJ whole genome shotgun (WGS) entry which is preliminary data.</text>
</comment>
<keyword evidence="7" id="KW-0418">Kinase</keyword>
<dbReference type="GO" id="GO:0005524">
    <property type="term" value="F:ATP binding"/>
    <property type="evidence" value="ECO:0007669"/>
    <property type="project" value="UniProtKB-KW"/>
</dbReference>
<dbReference type="PRINTS" id="PR00344">
    <property type="entry name" value="BCTRLSENSOR"/>
</dbReference>
<keyword evidence="14" id="KW-0547">Nucleotide-binding</keyword>
<evidence type="ECO:0000313" key="14">
    <source>
        <dbReference type="EMBL" id="MFC3022829.1"/>
    </source>
</evidence>
<dbReference type="SUPFAM" id="SSF55874">
    <property type="entry name" value="ATPase domain of HSP90 chaperone/DNA topoisomerase II/histidine kinase"/>
    <property type="match status" value="1"/>
</dbReference>
<feature type="domain" description="HAMP" evidence="13">
    <location>
        <begin position="189"/>
        <end position="240"/>
    </location>
</feature>
<keyword evidence="14" id="KW-0067">ATP-binding</keyword>
<keyword evidence="15" id="KW-1185">Reference proteome</keyword>
<evidence type="ECO:0000256" key="11">
    <source>
        <dbReference type="SAM" id="Phobius"/>
    </source>
</evidence>
<keyword evidence="10 11" id="KW-0472">Membrane</keyword>
<dbReference type="Pfam" id="PF02518">
    <property type="entry name" value="HATPase_c"/>
    <property type="match status" value="1"/>
</dbReference>
<keyword evidence="9" id="KW-0902">Two-component regulatory system</keyword>
<evidence type="ECO:0000256" key="7">
    <source>
        <dbReference type="ARBA" id="ARBA00022777"/>
    </source>
</evidence>
<accession>A0ABV7C6P7</accession>
<evidence type="ECO:0000256" key="5">
    <source>
        <dbReference type="ARBA" id="ARBA00022679"/>
    </source>
</evidence>
<dbReference type="PANTHER" id="PTHR45436">
    <property type="entry name" value="SENSOR HISTIDINE KINASE YKOH"/>
    <property type="match status" value="1"/>
</dbReference>
<keyword evidence="5" id="KW-0808">Transferase</keyword>
<keyword evidence="8 11" id="KW-1133">Transmembrane helix</keyword>
<evidence type="ECO:0000256" key="8">
    <source>
        <dbReference type="ARBA" id="ARBA00022989"/>
    </source>
</evidence>
<evidence type="ECO:0000256" key="3">
    <source>
        <dbReference type="ARBA" id="ARBA00012438"/>
    </source>
</evidence>
<gene>
    <name evidence="14" type="ORF">ACFODT_03170</name>
</gene>
<dbReference type="Proteomes" id="UP001595384">
    <property type="component" value="Unassembled WGS sequence"/>
</dbReference>
<protein>
    <recommendedName>
        <fullName evidence="3">histidine kinase</fullName>
        <ecNumber evidence="3">2.7.13.3</ecNumber>
    </recommendedName>
</protein>
<feature type="domain" description="Histidine kinase" evidence="12">
    <location>
        <begin position="248"/>
        <end position="449"/>
    </location>
</feature>
<dbReference type="Gene3D" id="3.30.565.10">
    <property type="entry name" value="Histidine kinase-like ATPase, C-terminal domain"/>
    <property type="match status" value="1"/>
</dbReference>
<comment type="subcellular location">
    <subcellularLocation>
        <location evidence="2">Membrane</location>
    </subcellularLocation>
</comment>
<reference evidence="15" key="1">
    <citation type="journal article" date="2019" name="Int. J. Syst. Evol. Microbiol.">
        <title>The Global Catalogue of Microorganisms (GCM) 10K type strain sequencing project: providing services to taxonomists for standard genome sequencing and annotation.</title>
        <authorList>
            <consortium name="The Broad Institute Genomics Platform"/>
            <consortium name="The Broad Institute Genome Sequencing Center for Infectious Disease"/>
            <person name="Wu L."/>
            <person name="Ma J."/>
        </authorList>
    </citation>
    <scope>NUCLEOTIDE SEQUENCE [LARGE SCALE GENOMIC DNA]</scope>
    <source>
        <strain evidence="15">KCTC 62784</strain>
    </source>
</reference>
<dbReference type="EC" id="2.7.13.3" evidence="3"/>
<dbReference type="InterPro" id="IPR004358">
    <property type="entry name" value="Sig_transdc_His_kin-like_C"/>
</dbReference>
<evidence type="ECO:0000256" key="2">
    <source>
        <dbReference type="ARBA" id="ARBA00004370"/>
    </source>
</evidence>
<name>A0ABV7C6P7_9VIBR</name>
<feature type="transmembrane region" description="Helical" evidence="11">
    <location>
        <begin position="169"/>
        <end position="193"/>
    </location>
</feature>
<comment type="catalytic activity">
    <reaction evidence="1">
        <text>ATP + protein L-histidine = ADP + protein N-phospho-L-histidine.</text>
        <dbReference type="EC" id="2.7.13.3"/>
    </reaction>
</comment>
<dbReference type="Gene3D" id="1.10.287.130">
    <property type="match status" value="1"/>
</dbReference>
<evidence type="ECO:0000256" key="4">
    <source>
        <dbReference type="ARBA" id="ARBA00022553"/>
    </source>
</evidence>
<proteinExistence type="predicted"/>
<keyword evidence="6 11" id="KW-0812">Transmembrane</keyword>
<keyword evidence="4" id="KW-0597">Phosphoprotein</keyword>
<dbReference type="EMBL" id="JBHRSE010000024">
    <property type="protein sequence ID" value="MFC3022829.1"/>
    <property type="molecule type" value="Genomic_DNA"/>
</dbReference>
<organism evidence="14 15">
    <name type="scientific">Vibrio zhugei</name>
    <dbReference type="NCBI Taxonomy" id="2479546"/>
    <lineage>
        <taxon>Bacteria</taxon>
        <taxon>Pseudomonadati</taxon>
        <taxon>Pseudomonadota</taxon>
        <taxon>Gammaproteobacteria</taxon>
        <taxon>Vibrionales</taxon>
        <taxon>Vibrionaceae</taxon>
        <taxon>Vibrio</taxon>
    </lineage>
</organism>
<dbReference type="InterPro" id="IPR003660">
    <property type="entry name" value="HAMP_dom"/>
</dbReference>
<evidence type="ECO:0000313" key="15">
    <source>
        <dbReference type="Proteomes" id="UP001595384"/>
    </source>
</evidence>
<dbReference type="SMART" id="SM00387">
    <property type="entry name" value="HATPase_c"/>
    <property type="match status" value="1"/>
</dbReference>
<dbReference type="PROSITE" id="PS50109">
    <property type="entry name" value="HIS_KIN"/>
    <property type="match status" value="1"/>
</dbReference>
<dbReference type="InterPro" id="IPR050428">
    <property type="entry name" value="TCS_sensor_his_kinase"/>
</dbReference>
<dbReference type="InterPro" id="IPR003594">
    <property type="entry name" value="HATPase_dom"/>
</dbReference>